<evidence type="ECO:0000256" key="4">
    <source>
        <dbReference type="ARBA" id="ARBA00022692"/>
    </source>
</evidence>
<feature type="transmembrane region" description="Helical" evidence="8">
    <location>
        <begin position="481"/>
        <end position="501"/>
    </location>
</feature>
<feature type="transmembrane region" description="Helical" evidence="8">
    <location>
        <begin position="143"/>
        <end position="162"/>
    </location>
</feature>
<feature type="transmembrane region" description="Helical" evidence="8">
    <location>
        <begin position="112"/>
        <end position="131"/>
    </location>
</feature>
<feature type="transmembrane region" description="Helical" evidence="8">
    <location>
        <begin position="229"/>
        <end position="250"/>
    </location>
</feature>
<dbReference type="EMBL" id="JANCYU010000022">
    <property type="protein sequence ID" value="KAK4524313.1"/>
    <property type="molecule type" value="Genomic_DNA"/>
</dbReference>
<feature type="transmembrane region" description="Helical" evidence="8">
    <location>
        <begin position="200"/>
        <end position="223"/>
    </location>
</feature>
<evidence type="ECO:0000256" key="3">
    <source>
        <dbReference type="ARBA" id="ARBA00022448"/>
    </source>
</evidence>
<dbReference type="PRINTS" id="PR00171">
    <property type="entry name" value="SUGRTRNSPORT"/>
</dbReference>
<feature type="domain" description="Major facilitator superfamily (MFS) profile" evidence="9">
    <location>
        <begin position="77"/>
        <end position="505"/>
    </location>
</feature>
<dbReference type="PANTHER" id="PTHR48020:SF9">
    <property type="entry name" value="MAJOR FACILITATOR SUPERFAMILY (MFS) PROFILE DOMAIN-CONTAINING PROTEIN"/>
    <property type="match status" value="1"/>
</dbReference>
<evidence type="ECO:0000256" key="6">
    <source>
        <dbReference type="ARBA" id="ARBA00023136"/>
    </source>
</evidence>
<dbReference type="GO" id="GO:0016020">
    <property type="term" value="C:membrane"/>
    <property type="evidence" value="ECO:0007669"/>
    <property type="project" value="UniProtKB-SubCell"/>
</dbReference>
<dbReference type="InterPro" id="IPR020846">
    <property type="entry name" value="MFS_dom"/>
</dbReference>
<dbReference type="Proteomes" id="UP001300502">
    <property type="component" value="Unassembled WGS sequence"/>
</dbReference>
<feature type="transmembrane region" description="Helical" evidence="8">
    <location>
        <begin position="318"/>
        <end position="341"/>
    </location>
</feature>
<keyword evidence="4 8" id="KW-0812">Transmembrane</keyword>
<dbReference type="Pfam" id="PF00083">
    <property type="entry name" value="Sugar_tr"/>
    <property type="match status" value="1"/>
</dbReference>
<evidence type="ECO:0000256" key="7">
    <source>
        <dbReference type="RuleBase" id="RU003346"/>
    </source>
</evidence>
<keyword evidence="6 8" id="KW-0472">Membrane</keyword>
<dbReference type="SUPFAM" id="SSF103473">
    <property type="entry name" value="MFS general substrate transporter"/>
    <property type="match status" value="1"/>
</dbReference>
<dbReference type="PANTHER" id="PTHR48020">
    <property type="entry name" value="PROTON MYO-INOSITOL COTRANSPORTER"/>
    <property type="match status" value="1"/>
</dbReference>
<feature type="transmembrane region" description="Helical" evidence="8">
    <location>
        <begin position="72"/>
        <end position="92"/>
    </location>
</feature>
<feature type="transmembrane region" description="Helical" evidence="8">
    <location>
        <begin position="384"/>
        <end position="406"/>
    </location>
</feature>
<dbReference type="PROSITE" id="PS50850">
    <property type="entry name" value="MFS"/>
    <property type="match status" value="1"/>
</dbReference>
<evidence type="ECO:0000259" key="9">
    <source>
        <dbReference type="PROSITE" id="PS50850"/>
    </source>
</evidence>
<feature type="transmembrane region" description="Helical" evidence="8">
    <location>
        <begin position="356"/>
        <end position="377"/>
    </location>
</feature>
<evidence type="ECO:0000313" key="10">
    <source>
        <dbReference type="EMBL" id="KAK4524313.1"/>
    </source>
</evidence>
<feature type="transmembrane region" description="Helical" evidence="8">
    <location>
        <begin position="168"/>
        <end position="188"/>
    </location>
</feature>
<keyword evidence="11" id="KW-1185">Reference proteome</keyword>
<comment type="subcellular location">
    <subcellularLocation>
        <location evidence="1">Membrane</location>
        <topology evidence="1">Multi-pass membrane protein</topology>
    </subcellularLocation>
</comment>
<evidence type="ECO:0000256" key="1">
    <source>
        <dbReference type="ARBA" id="ARBA00004141"/>
    </source>
</evidence>
<dbReference type="InterPro" id="IPR003663">
    <property type="entry name" value="Sugar/inositol_transpt"/>
</dbReference>
<reference evidence="10 11" key="1">
    <citation type="submission" date="2022-07" db="EMBL/GenBank/DDBJ databases">
        <title>Genome-wide signatures of adaptation to extreme environments.</title>
        <authorList>
            <person name="Cho C.H."/>
            <person name="Yoon H.S."/>
        </authorList>
    </citation>
    <scope>NUCLEOTIDE SEQUENCE [LARGE SCALE GENOMIC DNA]</scope>
    <source>
        <strain evidence="10 11">108.79 E11</strain>
    </source>
</reference>
<dbReference type="InterPro" id="IPR036259">
    <property type="entry name" value="MFS_trans_sf"/>
</dbReference>
<dbReference type="Gene3D" id="1.20.1250.20">
    <property type="entry name" value="MFS general substrate transporter like domains"/>
    <property type="match status" value="1"/>
</dbReference>
<evidence type="ECO:0000256" key="5">
    <source>
        <dbReference type="ARBA" id="ARBA00022989"/>
    </source>
</evidence>
<keyword evidence="5 8" id="KW-1133">Transmembrane helix</keyword>
<dbReference type="AlphaFoldDB" id="A0AAV9IAD1"/>
<gene>
    <name evidence="10" type="ORF">GAYE_SCF02G2212</name>
</gene>
<comment type="caution">
    <text evidence="10">The sequence shown here is derived from an EMBL/GenBank/DDBJ whole genome shotgun (WGS) entry which is preliminary data.</text>
</comment>
<dbReference type="InterPro" id="IPR005829">
    <property type="entry name" value="Sugar_transporter_CS"/>
</dbReference>
<dbReference type="InterPro" id="IPR005828">
    <property type="entry name" value="MFS_sugar_transport-like"/>
</dbReference>
<feature type="transmembrane region" description="Helical" evidence="8">
    <location>
        <begin position="448"/>
        <end position="469"/>
    </location>
</feature>
<evidence type="ECO:0000256" key="8">
    <source>
        <dbReference type="SAM" id="Phobius"/>
    </source>
</evidence>
<accession>A0AAV9IAD1</accession>
<dbReference type="GO" id="GO:0022857">
    <property type="term" value="F:transmembrane transporter activity"/>
    <property type="evidence" value="ECO:0007669"/>
    <property type="project" value="InterPro"/>
</dbReference>
<proteinExistence type="inferred from homology"/>
<name>A0AAV9IAD1_9RHOD</name>
<sequence length="556" mass="61790">MGKVIKRIRVVLCLVEKVGVADDDAIEQVQHEKSSSLTNIILCEQWQEQTQTYESQVGEKALYSKQLVQPKYCPFILGTLESMTGMLLGLDMSTISGANLFMPQYLHLDTKQFSLVSSGAALGAIPGAILLTPINEWIGRKYTLIVCCLIFTVGAILEAAAHSYGTMIAGRLLVGVGIGLSSTAPVCVSESVKKEIRGKLVVLFQFNITVGEVIGYVVAAIFVNVPGNWRFMLGSSLLWSSLLLLFILFLPESPWWLMKKGRKAQSFLVWKRIRSFENLESITEFFEMEKAVLEERKLAQARPFYWLDIIRVPRSARAFIVANVLAGIVQLDGINSVVYYIGVLFKELGFSAEKSVYMSLVGGGSLMAGTIPAILLLDKWGRRMVGIGPSIVVFLGCIIIGCSFLAKNTKTYEGVYIWGLITYELFSGSFQSLPWLNFAEVYPTYLKSVGMTIADAFIYLWAFTVTYNFTGMRHAMTNTGLFVGFYGGISLFGVIFLVLFLPELKGKTLEEVDVIFSQPMSEIARANLRSSINTLKKLFTGRWKEIVQTDSQVLDN</sequence>
<evidence type="ECO:0000313" key="11">
    <source>
        <dbReference type="Proteomes" id="UP001300502"/>
    </source>
</evidence>
<feature type="transmembrane region" description="Helical" evidence="8">
    <location>
        <begin position="418"/>
        <end position="436"/>
    </location>
</feature>
<dbReference type="InterPro" id="IPR050814">
    <property type="entry name" value="Myo-inositol_Transporter"/>
</dbReference>
<comment type="similarity">
    <text evidence="2 7">Belongs to the major facilitator superfamily. Sugar transporter (TC 2.A.1.1) family.</text>
</comment>
<keyword evidence="3 7" id="KW-0813">Transport</keyword>
<organism evidence="10 11">
    <name type="scientific">Galdieria yellowstonensis</name>
    <dbReference type="NCBI Taxonomy" id="3028027"/>
    <lineage>
        <taxon>Eukaryota</taxon>
        <taxon>Rhodophyta</taxon>
        <taxon>Bangiophyceae</taxon>
        <taxon>Galdieriales</taxon>
        <taxon>Galdieriaceae</taxon>
        <taxon>Galdieria</taxon>
    </lineage>
</organism>
<dbReference type="NCBIfam" id="TIGR00879">
    <property type="entry name" value="SP"/>
    <property type="match status" value="1"/>
</dbReference>
<evidence type="ECO:0000256" key="2">
    <source>
        <dbReference type="ARBA" id="ARBA00010992"/>
    </source>
</evidence>
<dbReference type="PROSITE" id="PS00216">
    <property type="entry name" value="SUGAR_TRANSPORT_1"/>
    <property type="match status" value="1"/>
</dbReference>
<protein>
    <recommendedName>
        <fullName evidence="9">Major facilitator superfamily (MFS) profile domain-containing protein</fullName>
    </recommendedName>
</protein>
<dbReference type="FunFam" id="1.20.1250.20:FF:000134">
    <property type="entry name" value="MFS sugar transporter protein"/>
    <property type="match status" value="1"/>
</dbReference>